<evidence type="ECO:0000256" key="1">
    <source>
        <dbReference type="SAM" id="MobiDB-lite"/>
    </source>
</evidence>
<feature type="region of interest" description="Disordered" evidence="1">
    <location>
        <begin position="88"/>
        <end position="107"/>
    </location>
</feature>
<gene>
    <name evidence="2" type="ORF">CEXT_58651</name>
</gene>
<dbReference type="EMBL" id="BPLR01019691">
    <property type="protein sequence ID" value="GIX70673.1"/>
    <property type="molecule type" value="Genomic_DNA"/>
</dbReference>
<sequence length="107" mass="11723">MASHLAEIILRWGGGGDIVRSRVQVTIRQLIVTDRNISALSRKKGPRSSNPCQNKGTCTVTDSHSNVNANHRLGGRIAFNGYHSSVGRGWGYRSPWSPNDDTTTANY</sequence>
<organism evidence="2 3">
    <name type="scientific">Caerostris extrusa</name>
    <name type="common">Bark spider</name>
    <name type="synonym">Caerostris bankana</name>
    <dbReference type="NCBI Taxonomy" id="172846"/>
    <lineage>
        <taxon>Eukaryota</taxon>
        <taxon>Metazoa</taxon>
        <taxon>Ecdysozoa</taxon>
        <taxon>Arthropoda</taxon>
        <taxon>Chelicerata</taxon>
        <taxon>Arachnida</taxon>
        <taxon>Araneae</taxon>
        <taxon>Araneomorphae</taxon>
        <taxon>Entelegynae</taxon>
        <taxon>Araneoidea</taxon>
        <taxon>Araneidae</taxon>
        <taxon>Caerostris</taxon>
    </lineage>
</organism>
<protein>
    <submittedName>
        <fullName evidence="2">Uncharacterized protein</fullName>
    </submittedName>
</protein>
<feature type="compositionally biased region" description="Polar residues" evidence="1">
    <location>
        <begin position="96"/>
        <end position="107"/>
    </location>
</feature>
<proteinExistence type="predicted"/>
<accession>A0AAV4ME96</accession>
<keyword evidence="3" id="KW-1185">Reference proteome</keyword>
<name>A0AAV4ME96_CAEEX</name>
<dbReference type="Proteomes" id="UP001054945">
    <property type="component" value="Unassembled WGS sequence"/>
</dbReference>
<evidence type="ECO:0000313" key="3">
    <source>
        <dbReference type="Proteomes" id="UP001054945"/>
    </source>
</evidence>
<reference evidence="2 3" key="1">
    <citation type="submission" date="2021-06" db="EMBL/GenBank/DDBJ databases">
        <title>Caerostris extrusa draft genome.</title>
        <authorList>
            <person name="Kono N."/>
            <person name="Arakawa K."/>
        </authorList>
    </citation>
    <scope>NUCLEOTIDE SEQUENCE [LARGE SCALE GENOMIC DNA]</scope>
</reference>
<dbReference type="AlphaFoldDB" id="A0AAV4ME96"/>
<evidence type="ECO:0000313" key="2">
    <source>
        <dbReference type="EMBL" id="GIX70673.1"/>
    </source>
</evidence>
<comment type="caution">
    <text evidence="2">The sequence shown here is derived from an EMBL/GenBank/DDBJ whole genome shotgun (WGS) entry which is preliminary data.</text>
</comment>